<comment type="similarity">
    <text evidence="1">Belongs to the glycosyltransferase 2 family.</text>
</comment>
<dbReference type="GO" id="GO:0016757">
    <property type="term" value="F:glycosyltransferase activity"/>
    <property type="evidence" value="ECO:0007669"/>
    <property type="project" value="UniProtKB-KW"/>
</dbReference>
<dbReference type="Proteomes" id="UP000289200">
    <property type="component" value="Unassembled WGS sequence"/>
</dbReference>
<dbReference type="AlphaFoldDB" id="A0A3S4FCI1"/>
<dbReference type="Pfam" id="PF13641">
    <property type="entry name" value="Glyco_tranf_2_3"/>
    <property type="match status" value="1"/>
</dbReference>
<dbReference type="CDD" id="cd06438">
    <property type="entry name" value="EpsO_like"/>
    <property type="match status" value="1"/>
</dbReference>
<comment type="caution">
    <text evidence="5">The sequence shown here is derived from an EMBL/GenBank/DDBJ whole genome shotgun (WGS) entry which is preliminary data.</text>
</comment>
<keyword evidence="4" id="KW-0472">Membrane</keyword>
<evidence type="ECO:0008006" key="7">
    <source>
        <dbReference type="Google" id="ProtNLM"/>
    </source>
</evidence>
<reference evidence="6" key="1">
    <citation type="submission" date="2018-10" db="EMBL/GenBank/DDBJ databases">
        <authorList>
            <person name="Peiro R."/>
            <person name="Begona"/>
            <person name="Cbmso G."/>
            <person name="Lopez M."/>
            <person name="Gonzalez S."/>
            <person name="Sacristan E."/>
            <person name="Castillo E."/>
        </authorList>
    </citation>
    <scope>NUCLEOTIDE SEQUENCE [LARGE SCALE GENOMIC DNA]</scope>
</reference>
<dbReference type="SUPFAM" id="SSF53448">
    <property type="entry name" value="Nucleotide-diphospho-sugar transferases"/>
    <property type="match status" value="1"/>
</dbReference>
<keyword evidence="4" id="KW-1133">Transmembrane helix</keyword>
<organism evidence="5 6">
    <name type="scientific">Rhodoplanes serenus</name>
    <dbReference type="NCBI Taxonomy" id="200615"/>
    <lineage>
        <taxon>Bacteria</taxon>
        <taxon>Pseudomonadati</taxon>
        <taxon>Pseudomonadota</taxon>
        <taxon>Alphaproteobacteria</taxon>
        <taxon>Hyphomicrobiales</taxon>
        <taxon>Nitrobacteraceae</taxon>
        <taxon>Rhodoplanes</taxon>
    </lineage>
</organism>
<feature type="transmembrane region" description="Helical" evidence="4">
    <location>
        <begin position="297"/>
        <end position="314"/>
    </location>
</feature>
<evidence type="ECO:0000256" key="1">
    <source>
        <dbReference type="ARBA" id="ARBA00006739"/>
    </source>
</evidence>
<keyword evidence="2" id="KW-0328">Glycosyltransferase</keyword>
<evidence type="ECO:0000256" key="3">
    <source>
        <dbReference type="ARBA" id="ARBA00022679"/>
    </source>
</evidence>
<evidence type="ECO:0000256" key="4">
    <source>
        <dbReference type="SAM" id="Phobius"/>
    </source>
</evidence>
<dbReference type="PANTHER" id="PTHR43630">
    <property type="entry name" value="POLY-BETA-1,6-N-ACETYL-D-GLUCOSAMINE SYNTHASE"/>
    <property type="match status" value="1"/>
</dbReference>
<gene>
    <name evidence="5" type="ORF">RHODGE_RHODGE_01990</name>
</gene>
<evidence type="ECO:0000313" key="6">
    <source>
        <dbReference type="Proteomes" id="UP000289200"/>
    </source>
</evidence>
<proteinExistence type="inferred from homology"/>
<accession>A0A3S4FCI1</accession>
<dbReference type="EMBL" id="UWOC01000136">
    <property type="protein sequence ID" value="VCU08828.1"/>
    <property type="molecule type" value="Genomic_DNA"/>
</dbReference>
<dbReference type="Gene3D" id="3.90.550.10">
    <property type="entry name" value="Spore Coat Polysaccharide Biosynthesis Protein SpsA, Chain A"/>
    <property type="match status" value="1"/>
</dbReference>
<evidence type="ECO:0000313" key="5">
    <source>
        <dbReference type="EMBL" id="VCU08828.1"/>
    </source>
</evidence>
<keyword evidence="4" id="KW-0812">Transmembrane</keyword>
<sequence length="375" mass="40551">MPDARDIRVAVLVPAHDEGANLVPTIEDIKRQLRTGDRLLVVADNCSDDTALIASSAGAEVIERIDVARRGKGWALDFGVRYLKLDPPDIVIMVDADCRLTAGTIDQLSATCVATRRPVQALDIMNMPEPATISHRVAAFAWIVKNWLRPLGLHSLGFPCQLMGTGMAFPWNTIQSADLANGWIVEDLKLGLDLAAAGHPPLFCPAARVTSTFPSTPAATTSQRTRWEHGHIATILYVAPSLVVRAVRRGHWPVLALTLDLAVPPLSLLALAVTGLFVLACISAMVGLSIIPAVVSGALLLSFVFAVAIAWIYAGRDILPFRDIWSIAPYVAAKLGLYVGICTGNRVSHWVRTERDAGAHDASDRKSREWRSKQG</sequence>
<dbReference type="PANTHER" id="PTHR43630:SF1">
    <property type="entry name" value="POLY-BETA-1,6-N-ACETYL-D-GLUCOSAMINE SYNTHASE"/>
    <property type="match status" value="1"/>
</dbReference>
<keyword evidence="6" id="KW-1185">Reference proteome</keyword>
<name>A0A3S4FCI1_9BRAD</name>
<keyword evidence="3" id="KW-0808">Transferase</keyword>
<protein>
    <recommendedName>
        <fullName evidence="7">Glycosyl transferase</fullName>
    </recommendedName>
</protein>
<dbReference type="InterPro" id="IPR029044">
    <property type="entry name" value="Nucleotide-diphossugar_trans"/>
</dbReference>
<evidence type="ECO:0000256" key="2">
    <source>
        <dbReference type="ARBA" id="ARBA00022676"/>
    </source>
</evidence>
<feature type="transmembrane region" description="Helical" evidence="4">
    <location>
        <begin position="268"/>
        <end position="291"/>
    </location>
</feature>